<dbReference type="SUPFAM" id="SSF50370">
    <property type="entry name" value="Ricin B-like lectins"/>
    <property type="match status" value="1"/>
</dbReference>
<feature type="compositionally biased region" description="Low complexity" evidence="1">
    <location>
        <begin position="59"/>
        <end position="86"/>
    </location>
</feature>
<feature type="compositionally biased region" description="Low complexity" evidence="1">
    <location>
        <begin position="105"/>
        <end position="115"/>
    </location>
</feature>
<feature type="domain" description="Ricin B lectin" evidence="3">
    <location>
        <begin position="306"/>
        <end position="428"/>
    </location>
</feature>
<feature type="compositionally biased region" description="Low complexity" evidence="1">
    <location>
        <begin position="266"/>
        <end position="285"/>
    </location>
</feature>
<keyword evidence="5" id="KW-1185">Reference proteome</keyword>
<keyword evidence="2" id="KW-0472">Membrane</keyword>
<feature type="compositionally biased region" description="Basic and acidic residues" evidence="1">
    <location>
        <begin position="242"/>
        <end position="265"/>
    </location>
</feature>
<feature type="transmembrane region" description="Helical" evidence="2">
    <location>
        <begin position="179"/>
        <end position="199"/>
    </location>
</feature>
<sequence>MTRRPSPARRSPLRGPTGDRTTDLATGEQVSRRQTRSPDPSSPHAAAGRGVPEADVRRAVAMPAVPADPGAVLAPSGGAAAASAESGRPDERQPETAAPVPPAASSPARAGGMASLLGRRADRSESAPAAEGAARARAADTAETEAMAVTAPAAAATTAAGSGREDDDGSRGGNPRKPLLAAAGLAGVVLIGMPLLILATDDDEKKDRTVSVGQTAPRPGEGVVEVPQGDYAPEEPSDEPSAEAKESAAPEAPRKKDDSRARDAEATVTASPSAEPTTATRSPSSKKVTVLKRETSAPASKAPSVRTFKLVSSDTGKCLTGSATAATQLVVRACDGSAVQQWKFANDGTIRTKGMCLDLYDGTRSTEAKVEVWPCNGEAWQQFRLNAAGELVSQYSGHCLDVWHGKSDGTKVTTWLCNGQPNQRWSRA</sequence>
<reference evidence="4" key="1">
    <citation type="journal article" date="2014" name="Int. J. Syst. Evol. Microbiol.">
        <title>Complete genome sequence of Corynebacterium casei LMG S-19264T (=DSM 44701T), isolated from a smear-ripened cheese.</title>
        <authorList>
            <consortium name="US DOE Joint Genome Institute (JGI-PGF)"/>
            <person name="Walter F."/>
            <person name="Albersmeier A."/>
            <person name="Kalinowski J."/>
            <person name="Ruckert C."/>
        </authorList>
    </citation>
    <scope>NUCLEOTIDE SEQUENCE</scope>
    <source>
        <strain evidence="4">JCM 4234</strain>
    </source>
</reference>
<dbReference type="EMBL" id="BMSL01000017">
    <property type="protein sequence ID" value="GGS53456.1"/>
    <property type="molecule type" value="Genomic_DNA"/>
</dbReference>
<dbReference type="Gene3D" id="2.80.10.50">
    <property type="match status" value="1"/>
</dbReference>
<evidence type="ECO:0000256" key="1">
    <source>
        <dbReference type="SAM" id="MobiDB-lite"/>
    </source>
</evidence>
<evidence type="ECO:0000313" key="5">
    <source>
        <dbReference type="Proteomes" id="UP000653493"/>
    </source>
</evidence>
<keyword evidence="2" id="KW-1133">Transmembrane helix</keyword>
<dbReference type="Pfam" id="PF00652">
    <property type="entry name" value="Ricin_B_lectin"/>
    <property type="match status" value="1"/>
</dbReference>
<dbReference type="InterPro" id="IPR035992">
    <property type="entry name" value="Ricin_B-like_lectins"/>
</dbReference>
<feature type="compositionally biased region" description="Acidic residues" evidence="1">
    <location>
        <begin position="232"/>
        <end position="241"/>
    </location>
</feature>
<keyword evidence="2" id="KW-0812">Transmembrane</keyword>
<evidence type="ECO:0000313" key="4">
    <source>
        <dbReference type="EMBL" id="GGS53456.1"/>
    </source>
</evidence>
<accession>A0A918GQD2</accession>
<protein>
    <recommendedName>
        <fullName evidence="3">Ricin B lectin domain-containing protein</fullName>
    </recommendedName>
</protein>
<reference evidence="4" key="2">
    <citation type="submission" date="2020-09" db="EMBL/GenBank/DDBJ databases">
        <authorList>
            <person name="Sun Q."/>
            <person name="Ohkuma M."/>
        </authorList>
    </citation>
    <scope>NUCLEOTIDE SEQUENCE</scope>
    <source>
        <strain evidence="4">JCM 4234</strain>
    </source>
</reference>
<dbReference type="CDD" id="cd00161">
    <property type="entry name" value="beta-trefoil_Ricin-like"/>
    <property type="match status" value="1"/>
</dbReference>
<feature type="region of interest" description="Disordered" evidence="1">
    <location>
        <begin position="199"/>
        <end position="301"/>
    </location>
</feature>
<evidence type="ECO:0000259" key="3">
    <source>
        <dbReference type="SMART" id="SM00458"/>
    </source>
</evidence>
<evidence type="ECO:0000256" key="2">
    <source>
        <dbReference type="SAM" id="Phobius"/>
    </source>
</evidence>
<dbReference type="SMART" id="SM00458">
    <property type="entry name" value="RICIN"/>
    <property type="match status" value="1"/>
</dbReference>
<feature type="region of interest" description="Disordered" evidence="1">
    <location>
        <begin position="1"/>
        <end position="178"/>
    </location>
</feature>
<feature type="compositionally biased region" description="Low complexity" evidence="1">
    <location>
        <begin position="126"/>
        <end position="162"/>
    </location>
</feature>
<organism evidence="4 5">
    <name type="scientific">Streptomyces griseoviridis</name>
    <dbReference type="NCBI Taxonomy" id="45398"/>
    <lineage>
        <taxon>Bacteria</taxon>
        <taxon>Bacillati</taxon>
        <taxon>Actinomycetota</taxon>
        <taxon>Actinomycetes</taxon>
        <taxon>Kitasatosporales</taxon>
        <taxon>Streptomycetaceae</taxon>
        <taxon>Streptomyces</taxon>
    </lineage>
</organism>
<dbReference type="PROSITE" id="PS50231">
    <property type="entry name" value="RICIN_B_LECTIN"/>
    <property type="match status" value="1"/>
</dbReference>
<proteinExistence type="predicted"/>
<gene>
    <name evidence="4" type="ORF">GCM10010238_48620</name>
</gene>
<dbReference type="Proteomes" id="UP000653493">
    <property type="component" value="Unassembled WGS sequence"/>
</dbReference>
<dbReference type="InterPro" id="IPR000772">
    <property type="entry name" value="Ricin_B_lectin"/>
</dbReference>
<comment type="caution">
    <text evidence="4">The sequence shown here is derived from an EMBL/GenBank/DDBJ whole genome shotgun (WGS) entry which is preliminary data.</text>
</comment>
<name>A0A918GQD2_STRGD</name>
<dbReference type="AlphaFoldDB" id="A0A918GQD2"/>